<evidence type="ECO:0000256" key="1">
    <source>
        <dbReference type="ARBA" id="ARBA00010062"/>
    </source>
</evidence>
<dbReference type="KEGG" id="sgm:GCM10017557_14350"/>
<dbReference type="Gene3D" id="3.40.50.2300">
    <property type="match status" value="2"/>
</dbReference>
<evidence type="ECO:0000313" key="5">
    <source>
        <dbReference type="EMBL" id="BCL26576.1"/>
    </source>
</evidence>
<reference evidence="5 6" key="1">
    <citation type="journal article" date="2014" name="Int. J. Syst. Evol. Microbiol.">
        <title>Complete genome sequence of Corynebacterium casei LMG S-19264T (=DSM 44701T), isolated from a smear-ripened cheese.</title>
        <authorList>
            <consortium name="US DOE Joint Genome Institute (JGI-PGF)"/>
            <person name="Walter F."/>
            <person name="Albersmeier A."/>
            <person name="Kalinowski J."/>
            <person name="Ruckert C."/>
        </authorList>
    </citation>
    <scope>NUCLEOTIDE SEQUENCE [LARGE SCALE GENOMIC DNA]</scope>
    <source>
        <strain evidence="5 6">JCM 4677</strain>
    </source>
</reference>
<keyword evidence="5" id="KW-0449">Lipoprotein</keyword>
<evidence type="ECO:0000313" key="6">
    <source>
        <dbReference type="Proteomes" id="UP000516444"/>
    </source>
</evidence>
<accession>A0A7G1NYG8</accession>
<dbReference type="InterPro" id="IPR028082">
    <property type="entry name" value="Peripla_BP_I"/>
</dbReference>
<gene>
    <name evidence="5" type="ORF">GCM10017557_14350</name>
</gene>
<dbReference type="PANTHER" id="PTHR47235">
    <property type="entry name" value="BLR6548 PROTEIN"/>
    <property type="match status" value="1"/>
</dbReference>
<dbReference type="EMBL" id="AP023440">
    <property type="protein sequence ID" value="BCL26576.1"/>
    <property type="molecule type" value="Genomic_DNA"/>
</dbReference>
<dbReference type="SUPFAM" id="SSF53822">
    <property type="entry name" value="Periplasmic binding protein-like I"/>
    <property type="match status" value="1"/>
</dbReference>
<name>A0A7G1NYG8_9ACTN</name>
<evidence type="ECO:0000259" key="4">
    <source>
        <dbReference type="Pfam" id="PF13458"/>
    </source>
</evidence>
<dbReference type="Pfam" id="PF13458">
    <property type="entry name" value="Peripla_BP_6"/>
    <property type="match status" value="1"/>
</dbReference>
<dbReference type="CDD" id="cd06343">
    <property type="entry name" value="PBP1_ABC_ligand_binding-like"/>
    <property type="match status" value="1"/>
</dbReference>
<evidence type="ECO:0000256" key="2">
    <source>
        <dbReference type="ARBA" id="ARBA00022729"/>
    </source>
</evidence>
<keyword evidence="2 3" id="KW-0732">Signal</keyword>
<dbReference type="RefSeq" id="WP_190849721.1">
    <property type="nucleotide sequence ID" value="NZ_AP023440.1"/>
</dbReference>
<organism evidence="5 6">
    <name type="scientific">Streptomyces aurantiacus</name>
    <dbReference type="NCBI Taxonomy" id="47760"/>
    <lineage>
        <taxon>Bacteria</taxon>
        <taxon>Bacillati</taxon>
        <taxon>Actinomycetota</taxon>
        <taxon>Actinomycetes</taxon>
        <taxon>Kitasatosporales</taxon>
        <taxon>Streptomycetaceae</taxon>
        <taxon>Streptomyces</taxon>
        <taxon>Streptomyces aurantiacus group</taxon>
    </lineage>
</organism>
<protein>
    <submittedName>
        <fullName evidence="5">Lipoprotein</fullName>
    </submittedName>
</protein>
<comment type="similarity">
    <text evidence="1">Belongs to the leucine-binding protein family.</text>
</comment>
<proteinExistence type="inferred from homology"/>
<sequence length="439" mass="45192">MSTTNTTNETNVTSTRNATSGTVRVAAGALAALLLLAGCSSKAKDDDGNDKGGTAAGEVKTGEGISGKTITLGALTDMTGVYATLGKSVTQAQQLYVKQLNADGGVCGYKVALSVRDHGYDPQKAASGYTELAPKVLGFVQFIGSPFVAAVEKRIDGQDKALVLPQAWSSALLGSSYIRVIGSTYDIETINAVDFLMKEKGLKKGDKLGHVYFEGDYGESALLGSKHIAKEAGLTVVEQKIKPTDNDMTAQVAALKKAGVKAVVISAGPRQAASLVGVAAAGGFDVPIIGNNSAFAPQLLATQAGPALLKNYYVASPSLPIGADTPGAQKLVADYKKAYPKDSLDNGVVAGWTAASAFGEALKKACETKDLTREGVDKALLTIDALDTGFGTPQNFTDPKAASSKQSVILQPDKSVTGGMKVVQEADASDTATQYTPGA</sequence>
<dbReference type="AlphaFoldDB" id="A0A7G1NYG8"/>
<dbReference type="InterPro" id="IPR028081">
    <property type="entry name" value="Leu-bd"/>
</dbReference>
<feature type="signal peptide" evidence="3">
    <location>
        <begin position="1"/>
        <end position="43"/>
    </location>
</feature>
<feature type="domain" description="Leucine-binding protein" evidence="4">
    <location>
        <begin position="69"/>
        <end position="398"/>
    </location>
</feature>
<evidence type="ECO:0000256" key="3">
    <source>
        <dbReference type="SAM" id="SignalP"/>
    </source>
</evidence>
<feature type="chain" id="PRO_5028957472" evidence="3">
    <location>
        <begin position="44"/>
        <end position="439"/>
    </location>
</feature>
<dbReference type="PANTHER" id="PTHR47235:SF1">
    <property type="entry name" value="BLR6548 PROTEIN"/>
    <property type="match status" value="1"/>
</dbReference>
<dbReference type="Proteomes" id="UP000516444">
    <property type="component" value="Chromosome"/>
</dbReference>
<keyword evidence="6" id="KW-1185">Reference proteome</keyword>